<keyword evidence="12" id="KW-1185">Reference proteome</keyword>
<dbReference type="InterPro" id="IPR001240">
    <property type="entry name" value="PRAI_dom"/>
</dbReference>
<protein>
    <recommendedName>
        <fullName evidence="4 9">N-(5'-phosphoribosyl)anthranilate isomerase</fullName>
        <shortName evidence="9">PRAI</shortName>
        <ecNumber evidence="3 9">5.3.1.24</ecNumber>
    </recommendedName>
</protein>
<evidence type="ECO:0000256" key="7">
    <source>
        <dbReference type="ARBA" id="ARBA00023141"/>
    </source>
</evidence>
<evidence type="ECO:0000256" key="9">
    <source>
        <dbReference type="HAMAP-Rule" id="MF_00135"/>
    </source>
</evidence>
<dbReference type="HAMAP" id="MF_00135">
    <property type="entry name" value="PRAI"/>
    <property type="match status" value="1"/>
</dbReference>
<organism evidence="11 12">
    <name type="scientific">Jutongia huaianensis</name>
    <dbReference type="NCBI Taxonomy" id="2763668"/>
    <lineage>
        <taxon>Bacteria</taxon>
        <taxon>Bacillati</taxon>
        <taxon>Bacillota</taxon>
        <taxon>Clostridia</taxon>
        <taxon>Lachnospirales</taxon>
        <taxon>Lachnospiraceae</taxon>
        <taxon>Jutongia</taxon>
    </lineage>
</organism>
<name>A0ABR7N257_9FIRM</name>
<evidence type="ECO:0000256" key="3">
    <source>
        <dbReference type="ARBA" id="ARBA00012572"/>
    </source>
</evidence>
<keyword evidence="7 9" id="KW-0057">Aromatic amino acid biosynthesis</keyword>
<evidence type="ECO:0000256" key="6">
    <source>
        <dbReference type="ARBA" id="ARBA00022822"/>
    </source>
</evidence>
<dbReference type="EMBL" id="JACRSX010000011">
    <property type="protein sequence ID" value="MBC8562713.1"/>
    <property type="molecule type" value="Genomic_DNA"/>
</dbReference>
<evidence type="ECO:0000313" key="11">
    <source>
        <dbReference type="EMBL" id="MBC8562713.1"/>
    </source>
</evidence>
<comment type="catalytic activity">
    <reaction evidence="1 9">
        <text>N-(5-phospho-beta-D-ribosyl)anthranilate = 1-(2-carboxyphenylamino)-1-deoxy-D-ribulose 5-phosphate</text>
        <dbReference type="Rhea" id="RHEA:21540"/>
        <dbReference type="ChEBI" id="CHEBI:18277"/>
        <dbReference type="ChEBI" id="CHEBI:58613"/>
        <dbReference type="EC" id="5.3.1.24"/>
    </reaction>
</comment>
<keyword evidence="5 9" id="KW-0028">Amino-acid biosynthesis</keyword>
<dbReference type="GO" id="GO:0016853">
    <property type="term" value="F:isomerase activity"/>
    <property type="evidence" value="ECO:0007669"/>
    <property type="project" value="UniProtKB-KW"/>
</dbReference>
<reference evidence="11 12" key="1">
    <citation type="submission" date="2020-08" db="EMBL/GenBank/DDBJ databases">
        <title>Genome public.</title>
        <authorList>
            <person name="Liu C."/>
            <person name="Sun Q."/>
        </authorList>
    </citation>
    <scope>NUCLEOTIDE SEQUENCE [LARGE SCALE GENOMIC DNA]</scope>
    <source>
        <strain evidence="11 12">NSJ-37</strain>
    </source>
</reference>
<evidence type="ECO:0000259" key="10">
    <source>
        <dbReference type="Pfam" id="PF00697"/>
    </source>
</evidence>
<dbReference type="Gene3D" id="3.20.20.70">
    <property type="entry name" value="Aldolase class I"/>
    <property type="match status" value="1"/>
</dbReference>
<gene>
    <name evidence="9" type="primary">trpF</name>
    <name evidence="11" type="ORF">H8704_08760</name>
</gene>
<dbReference type="Pfam" id="PF00697">
    <property type="entry name" value="PRAI"/>
    <property type="match status" value="1"/>
</dbReference>
<feature type="domain" description="N-(5'phosphoribosyl) anthranilate isomerase (PRAI)" evidence="10">
    <location>
        <begin position="4"/>
        <end position="197"/>
    </location>
</feature>
<evidence type="ECO:0000313" key="12">
    <source>
        <dbReference type="Proteomes" id="UP000606193"/>
    </source>
</evidence>
<keyword evidence="6 9" id="KW-0822">Tryptophan biosynthesis</keyword>
<evidence type="ECO:0000256" key="1">
    <source>
        <dbReference type="ARBA" id="ARBA00001164"/>
    </source>
</evidence>
<comment type="pathway">
    <text evidence="2 9">Amino-acid biosynthesis; L-tryptophan biosynthesis; L-tryptophan from chorismate: step 3/5.</text>
</comment>
<dbReference type="PANTHER" id="PTHR42894:SF1">
    <property type="entry name" value="N-(5'-PHOSPHORIBOSYL)ANTHRANILATE ISOMERASE"/>
    <property type="match status" value="1"/>
</dbReference>
<dbReference type="InterPro" id="IPR013785">
    <property type="entry name" value="Aldolase_TIM"/>
</dbReference>
<comment type="caution">
    <text evidence="11">The sequence shown here is derived from an EMBL/GenBank/DDBJ whole genome shotgun (WGS) entry which is preliminary data.</text>
</comment>
<dbReference type="PANTHER" id="PTHR42894">
    <property type="entry name" value="N-(5'-PHOSPHORIBOSYL)ANTHRANILATE ISOMERASE"/>
    <property type="match status" value="1"/>
</dbReference>
<accession>A0ABR7N257</accession>
<dbReference type="Proteomes" id="UP000606193">
    <property type="component" value="Unassembled WGS sequence"/>
</dbReference>
<dbReference type="RefSeq" id="WP_249298009.1">
    <property type="nucleotide sequence ID" value="NZ_JACRSX010000011.1"/>
</dbReference>
<sequence length="202" mass="22387">MTKIKICGLTTPQEAGWVSKAQADYVGMVLFFPKSKRNITIDQAKEIMKYLPPQIRKVAVVVSPSALQIKEIQENGFDIVQIHGQVLPEALETLQIPFFRAFNVDNMQEWERYEAEPKCIGYVFDAVKPGSGETFDWSSIPNLPEDGKPYLLAGGLNPANVGNAIEAMHPDGVDVSSGVERDLEPGKDPEKIEAFVKIVRKA</sequence>
<evidence type="ECO:0000256" key="4">
    <source>
        <dbReference type="ARBA" id="ARBA00022272"/>
    </source>
</evidence>
<dbReference type="CDD" id="cd00405">
    <property type="entry name" value="PRAI"/>
    <property type="match status" value="1"/>
</dbReference>
<dbReference type="InterPro" id="IPR011060">
    <property type="entry name" value="RibuloseP-bd_barrel"/>
</dbReference>
<comment type="similarity">
    <text evidence="9">Belongs to the TrpF family.</text>
</comment>
<keyword evidence="8 9" id="KW-0413">Isomerase</keyword>
<proteinExistence type="inferred from homology"/>
<dbReference type="InterPro" id="IPR044643">
    <property type="entry name" value="TrpF_fam"/>
</dbReference>
<evidence type="ECO:0000256" key="5">
    <source>
        <dbReference type="ARBA" id="ARBA00022605"/>
    </source>
</evidence>
<dbReference type="SUPFAM" id="SSF51366">
    <property type="entry name" value="Ribulose-phoshate binding barrel"/>
    <property type="match status" value="1"/>
</dbReference>
<evidence type="ECO:0000256" key="2">
    <source>
        <dbReference type="ARBA" id="ARBA00004664"/>
    </source>
</evidence>
<evidence type="ECO:0000256" key="8">
    <source>
        <dbReference type="ARBA" id="ARBA00023235"/>
    </source>
</evidence>
<dbReference type="EC" id="5.3.1.24" evidence="3 9"/>